<keyword evidence="2" id="KW-0732">Signal</keyword>
<dbReference type="AlphaFoldDB" id="A0AA36C7W0"/>
<evidence type="ECO:0000313" key="3">
    <source>
        <dbReference type="EMBL" id="CAJ0562276.1"/>
    </source>
</evidence>
<feature type="compositionally biased region" description="Low complexity" evidence="1">
    <location>
        <begin position="227"/>
        <end position="248"/>
    </location>
</feature>
<reference evidence="3" key="1">
    <citation type="submission" date="2023-06" db="EMBL/GenBank/DDBJ databases">
        <authorList>
            <person name="Delattre M."/>
        </authorList>
    </citation>
    <scope>NUCLEOTIDE SEQUENCE</scope>
    <source>
        <strain evidence="3">AF72</strain>
    </source>
</reference>
<proteinExistence type="predicted"/>
<protein>
    <submittedName>
        <fullName evidence="3">Uncharacterized protein</fullName>
    </submittedName>
</protein>
<name>A0AA36C7W0_9BILA</name>
<gene>
    <name evidence="3" type="ORF">MSPICULIGERA_LOCUS2077</name>
</gene>
<comment type="caution">
    <text evidence="3">The sequence shown here is derived from an EMBL/GenBank/DDBJ whole genome shotgun (WGS) entry which is preliminary data.</text>
</comment>
<feature type="compositionally biased region" description="Basic and acidic residues" evidence="1">
    <location>
        <begin position="267"/>
        <end position="281"/>
    </location>
</feature>
<accession>A0AA36C7W0</accession>
<dbReference type="EMBL" id="CATQJA010000641">
    <property type="protein sequence ID" value="CAJ0562276.1"/>
    <property type="molecule type" value="Genomic_DNA"/>
</dbReference>
<dbReference type="Proteomes" id="UP001177023">
    <property type="component" value="Unassembled WGS sequence"/>
</dbReference>
<feature type="signal peptide" evidence="2">
    <location>
        <begin position="1"/>
        <end position="18"/>
    </location>
</feature>
<evidence type="ECO:0000313" key="4">
    <source>
        <dbReference type="Proteomes" id="UP001177023"/>
    </source>
</evidence>
<feature type="chain" id="PRO_5041391863" evidence="2">
    <location>
        <begin position="19"/>
        <end position="388"/>
    </location>
</feature>
<sequence length="388" mass="43558">MNIFQLIFITLLAPVAGAKCPSGWVDGGDEFYCIHATTVFFHDYDSALDEFPEFFIHNETQYPDVTETCKKLKFELKEDAGCKKPTILGTDCKPSKEPYSVVCQLPPGVVEISASYWKEMGILVTQPIVWLFGLMSIAFLVAHLQYLRHSNGLYQPYLAAVKVLSHKVDRAEMPPADLEEVIGLLGLDRVAWKQEKTDMMIEADPVAAVLKREKLSAPKLLIYGSQPKPKQTTSTMKTPTTTASKSQDPPAPEKKEKSKSKSKSKSKGKEPEKKEEDEKAPDATQKSKSVSKSKSKSQGKEPEKKEEEKKEEEKKDDEKKEEEKKTEEKKDEEKKDGSGGKKEDEKKQEEKKDGSGGKKSGSGPKKEEEKKETTEKKEDEKKDDAKTT</sequence>
<feature type="compositionally biased region" description="Basic residues" evidence="1">
    <location>
        <begin position="257"/>
        <end position="266"/>
    </location>
</feature>
<evidence type="ECO:0000256" key="2">
    <source>
        <dbReference type="SAM" id="SignalP"/>
    </source>
</evidence>
<keyword evidence="4" id="KW-1185">Reference proteome</keyword>
<evidence type="ECO:0000256" key="1">
    <source>
        <dbReference type="SAM" id="MobiDB-lite"/>
    </source>
</evidence>
<feature type="non-terminal residue" evidence="3">
    <location>
        <position position="1"/>
    </location>
</feature>
<organism evidence="3 4">
    <name type="scientific">Mesorhabditis spiculigera</name>
    <dbReference type="NCBI Taxonomy" id="96644"/>
    <lineage>
        <taxon>Eukaryota</taxon>
        <taxon>Metazoa</taxon>
        <taxon>Ecdysozoa</taxon>
        <taxon>Nematoda</taxon>
        <taxon>Chromadorea</taxon>
        <taxon>Rhabditida</taxon>
        <taxon>Rhabditina</taxon>
        <taxon>Rhabditomorpha</taxon>
        <taxon>Rhabditoidea</taxon>
        <taxon>Rhabditidae</taxon>
        <taxon>Mesorhabditinae</taxon>
        <taxon>Mesorhabditis</taxon>
    </lineage>
</organism>
<feature type="compositionally biased region" description="Basic and acidic residues" evidence="1">
    <location>
        <begin position="298"/>
        <end position="356"/>
    </location>
</feature>
<feature type="region of interest" description="Disordered" evidence="1">
    <location>
        <begin position="221"/>
        <end position="388"/>
    </location>
</feature>
<feature type="compositionally biased region" description="Basic and acidic residues" evidence="1">
    <location>
        <begin position="364"/>
        <end position="388"/>
    </location>
</feature>